<protein>
    <submittedName>
        <fullName evidence="1">Uncharacterized protein</fullName>
    </submittedName>
</protein>
<reference evidence="1" key="1">
    <citation type="submission" date="2016-03" db="EMBL/GenBank/DDBJ databases">
        <title>Co-evolution between Pasteurellaceae and their hosts.</title>
        <authorList>
            <person name="Hansen M.J."/>
            <person name="Bojesen A.M."/>
            <person name="Planet P."/>
        </authorList>
    </citation>
    <scope>NUCLEOTIDE SEQUENCE</scope>
    <source>
        <strain evidence="1">146/S8/89</strain>
    </source>
</reference>
<organism evidence="1 2">
    <name type="scientific">Volucribacter amazonae</name>
    <dbReference type="NCBI Taxonomy" id="256731"/>
    <lineage>
        <taxon>Bacteria</taxon>
        <taxon>Pseudomonadati</taxon>
        <taxon>Pseudomonadota</taxon>
        <taxon>Gammaproteobacteria</taxon>
        <taxon>Pasteurellales</taxon>
        <taxon>Pasteurellaceae</taxon>
        <taxon>Volucribacter</taxon>
    </lineage>
</organism>
<gene>
    <name evidence="1" type="ORF">A6A20_00465</name>
</gene>
<dbReference type="AlphaFoldDB" id="A0A9X4PAT0"/>
<sequence length="112" mass="12693">MTTQTKPLTRKGKVITALLSHPNGISGREIDMNYFINSGRNEVAELESKHNIALIKTQSTTQSELGQYTIYRLANRKEAIKAIALLNRERVKRDLGLMTEQEQQAYLANFKA</sequence>
<name>A0A9X4PAT0_9PAST</name>
<dbReference type="Proteomes" id="UP001155500">
    <property type="component" value="Unassembled WGS sequence"/>
</dbReference>
<comment type="caution">
    <text evidence="1">The sequence shown here is derived from an EMBL/GenBank/DDBJ whole genome shotgun (WGS) entry which is preliminary data.</text>
</comment>
<accession>A0A9X4PAT0</accession>
<proteinExistence type="predicted"/>
<dbReference type="RefSeq" id="WP_279571636.1">
    <property type="nucleotide sequence ID" value="NZ_LWID01000001.1"/>
</dbReference>
<evidence type="ECO:0000313" key="2">
    <source>
        <dbReference type="Proteomes" id="UP001155500"/>
    </source>
</evidence>
<keyword evidence="2" id="KW-1185">Reference proteome</keyword>
<evidence type="ECO:0000313" key="1">
    <source>
        <dbReference type="EMBL" id="MDG6894136.1"/>
    </source>
</evidence>
<dbReference type="EMBL" id="LWID01000001">
    <property type="protein sequence ID" value="MDG6894136.1"/>
    <property type="molecule type" value="Genomic_DNA"/>
</dbReference>